<evidence type="ECO:0000256" key="6">
    <source>
        <dbReference type="ARBA" id="ARBA00047407"/>
    </source>
</evidence>
<name>A0A1F8GPT4_9BACT</name>
<dbReference type="EC" id="6.3.5.7" evidence="7"/>
<dbReference type="PROSITE" id="PS00571">
    <property type="entry name" value="AMIDASES"/>
    <property type="match status" value="1"/>
</dbReference>
<dbReference type="PANTHER" id="PTHR11895:SF151">
    <property type="entry name" value="GLUTAMYL-TRNA(GLN) AMIDOTRANSFERASE SUBUNIT A"/>
    <property type="match status" value="1"/>
</dbReference>
<dbReference type="EMBL" id="MGKO01000011">
    <property type="protein sequence ID" value="OGN27383.1"/>
    <property type="molecule type" value="Genomic_DNA"/>
</dbReference>
<dbReference type="GO" id="GO:0006412">
    <property type="term" value="P:translation"/>
    <property type="evidence" value="ECO:0007669"/>
    <property type="project" value="UniProtKB-UniRule"/>
</dbReference>
<protein>
    <recommendedName>
        <fullName evidence="7">Glutamyl-tRNA(Gln) amidotransferase subunit A</fullName>
        <shortName evidence="7">Glu-ADT subunit A</shortName>
        <ecNumber evidence="7">6.3.5.7</ecNumber>
    </recommendedName>
</protein>
<evidence type="ECO:0000256" key="8">
    <source>
        <dbReference type="SAM" id="MobiDB-lite"/>
    </source>
</evidence>
<comment type="catalytic activity">
    <reaction evidence="6 7">
        <text>L-glutamyl-tRNA(Gln) + L-glutamine + ATP + H2O = L-glutaminyl-tRNA(Gln) + L-glutamate + ADP + phosphate + H(+)</text>
        <dbReference type="Rhea" id="RHEA:17521"/>
        <dbReference type="Rhea" id="RHEA-COMP:9681"/>
        <dbReference type="Rhea" id="RHEA-COMP:9684"/>
        <dbReference type="ChEBI" id="CHEBI:15377"/>
        <dbReference type="ChEBI" id="CHEBI:15378"/>
        <dbReference type="ChEBI" id="CHEBI:29985"/>
        <dbReference type="ChEBI" id="CHEBI:30616"/>
        <dbReference type="ChEBI" id="CHEBI:43474"/>
        <dbReference type="ChEBI" id="CHEBI:58359"/>
        <dbReference type="ChEBI" id="CHEBI:78520"/>
        <dbReference type="ChEBI" id="CHEBI:78521"/>
        <dbReference type="ChEBI" id="CHEBI:456216"/>
        <dbReference type="EC" id="6.3.5.7"/>
    </reaction>
</comment>
<dbReference type="PANTHER" id="PTHR11895">
    <property type="entry name" value="TRANSAMIDASE"/>
    <property type="match status" value="1"/>
</dbReference>
<feature type="domain" description="Amidase" evidence="9">
    <location>
        <begin position="24"/>
        <end position="456"/>
    </location>
</feature>
<dbReference type="InterPro" id="IPR000120">
    <property type="entry name" value="Amidase"/>
</dbReference>
<evidence type="ECO:0000313" key="10">
    <source>
        <dbReference type="EMBL" id="OGN27383.1"/>
    </source>
</evidence>
<dbReference type="GO" id="GO:0005524">
    <property type="term" value="F:ATP binding"/>
    <property type="evidence" value="ECO:0007669"/>
    <property type="project" value="UniProtKB-KW"/>
</dbReference>
<dbReference type="InterPro" id="IPR004412">
    <property type="entry name" value="GatA"/>
</dbReference>
<feature type="active site" description="Charge relay system" evidence="7">
    <location>
        <position position="142"/>
    </location>
</feature>
<dbReference type="SUPFAM" id="SSF75304">
    <property type="entry name" value="Amidase signature (AS) enzymes"/>
    <property type="match status" value="1"/>
</dbReference>
<dbReference type="Gene3D" id="3.90.1300.10">
    <property type="entry name" value="Amidase signature (AS) domain"/>
    <property type="match status" value="1"/>
</dbReference>
<keyword evidence="3 7" id="KW-0547">Nucleotide-binding</keyword>
<gene>
    <name evidence="7 10" type="primary">gatA</name>
    <name evidence="10" type="ORF">A2941_00865</name>
</gene>
<evidence type="ECO:0000256" key="1">
    <source>
        <dbReference type="ARBA" id="ARBA00008069"/>
    </source>
</evidence>
<dbReference type="InterPro" id="IPR023631">
    <property type="entry name" value="Amidase_dom"/>
</dbReference>
<proteinExistence type="inferred from homology"/>
<dbReference type="Pfam" id="PF01425">
    <property type="entry name" value="Amidase"/>
    <property type="match status" value="1"/>
</dbReference>
<evidence type="ECO:0000256" key="3">
    <source>
        <dbReference type="ARBA" id="ARBA00022741"/>
    </source>
</evidence>
<keyword evidence="4 7" id="KW-0067">ATP-binding</keyword>
<reference evidence="10 11" key="1">
    <citation type="journal article" date="2016" name="Nat. Commun.">
        <title>Thousands of microbial genomes shed light on interconnected biogeochemical processes in an aquifer system.</title>
        <authorList>
            <person name="Anantharaman K."/>
            <person name="Brown C.T."/>
            <person name="Hug L.A."/>
            <person name="Sharon I."/>
            <person name="Castelle C.J."/>
            <person name="Probst A.J."/>
            <person name="Thomas B.C."/>
            <person name="Singh A."/>
            <person name="Wilkins M.J."/>
            <person name="Karaoz U."/>
            <person name="Brodie E.L."/>
            <person name="Williams K.H."/>
            <person name="Hubbard S.S."/>
            <person name="Banfield J.F."/>
        </authorList>
    </citation>
    <scope>NUCLEOTIDE SEQUENCE [LARGE SCALE GENOMIC DNA]</scope>
</reference>
<dbReference type="GO" id="GO:0050567">
    <property type="term" value="F:glutaminyl-tRNA synthase (glutamine-hydrolyzing) activity"/>
    <property type="evidence" value="ECO:0007669"/>
    <property type="project" value="UniProtKB-UniRule"/>
</dbReference>
<keyword evidence="2 7" id="KW-0436">Ligase</keyword>
<evidence type="ECO:0000256" key="5">
    <source>
        <dbReference type="ARBA" id="ARBA00022917"/>
    </source>
</evidence>
<comment type="caution">
    <text evidence="10">The sequence shown here is derived from an EMBL/GenBank/DDBJ whole genome shotgun (WGS) entry which is preliminary data.</text>
</comment>
<dbReference type="InterPro" id="IPR036928">
    <property type="entry name" value="AS_sf"/>
</dbReference>
<keyword evidence="10" id="KW-0808">Transferase</keyword>
<feature type="active site" description="Acyl-ester intermediate" evidence="7">
    <location>
        <position position="166"/>
    </location>
</feature>
<comment type="function">
    <text evidence="7">Allows the formation of correctly charged Gln-tRNA(Gln) through the transamidation of misacylated Glu-tRNA(Gln) in organisms which lack glutaminyl-tRNA synthetase. The reaction takes place in the presence of glutamine and ATP through an activated gamma-phospho-Glu-tRNA(Gln).</text>
</comment>
<evidence type="ECO:0000259" key="9">
    <source>
        <dbReference type="Pfam" id="PF01425"/>
    </source>
</evidence>
<feature type="active site" description="Charge relay system" evidence="7">
    <location>
        <position position="67"/>
    </location>
</feature>
<dbReference type="NCBIfam" id="TIGR00132">
    <property type="entry name" value="gatA"/>
    <property type="match status" value="1"/>
</dbReference>
<evidence type="ECO:0000256" key="4">
    <source>
        <dbReference type="ARBA" id="ARBA00022840"/>
    </source>
</evidence>
<comment type="subunit">
    <text evidence="7">Heterotrimer of A, B and C subunits.</text>
</comment>
<accession>A0A1F8GPT4</accession>
<dbReference type="InterPro" id="IPR020556">
    <property type="entry name" value="Amidase_CS"/>
</dbReference>
<dbReference type="Proteomes" id="UP000178444">
    <property type="component" value="Unassembled WGS sequence"/>
</dbReference>
<dbReference type="AlphaFoldDB" id="A0A1F8GPT4"/>
<comment type="similarity">
    <text evidence="1 7">Belongs to the amidase family. GatA subfamily.</text>
</comment>
<dbReference type="GO" id="GO:0016740">
    <property type="term" value="F:transferase activity"/>
    <property type="evidence" value="ECO:0007669"/>
    <property type="project" value="UniProtKB-KW"/>
</dbReference>
<sequence>MNLEKITIKLAREGLERRDFSASELFEHYKARIEAQNSELNAYLIVFDNAEHIKEEGILAGIPCAIKDNMLIEGTRCTGGSKILENYISAYDATVTKKLRDAGATFLGKTNLDEFAMGTSTENSAFGPTKNPIDPTRVPGGSSGGSAAAVAADLTVFALGSDTGGSIRQPASMCGIVGLKPTYGRVSRHGLIAMASSFDQIGPLTKTVHDAALVLNALCGHDIFDSTTVNKPVPDFTAKLDLSIKGLKIGVPKEFFGGGLAPEVAEKIKEATKKLEGLGCKMSEISLPNFEYGLAAYYIAVPSEISSNLARFDGIRYGHSSASAQNLLDTYVQSRSEGFGPEPKRRIMLGTYALSSGYYDAYYLKAQKVRALIKRDFDEAFKKVDIIVGPTAPNTAFKIGEKASDPLALYLEDIYTVPVNLAGLPGISVPCGLGKDSKMPVGLQMIGKPFDEETLLRVAHHFEIS</sequence>
<dbReference type="GO" id="GO:0030956">
    <property type="term" value="C:glutamyl-tRNA(Gln) amidotransferase complex"/>
    <property type="evidence" value="ECO:0007669"/>
    <property type="project" value="InterPro"/>
</dbReference>
<evidence type="ECO:0000256" key="2">
    <source>
        <dbReference type="ARBA" id="ARBA00022598"/>
    </source>
</evidence>
<evidence type="ECO:0000256" key="7">
    <source>
        <dbReference type="HAMAP-Rule" id="MF_00120"/>
    </source>
</evidence>
<evidence type="ECO:0000313" key="11">
    <source>
        <dbReference type="Proteomes" id="UP000178444"/>
    </source>
</evidence>
<keyword evidence="5 7" id="KW-0648">Protein biosynthesis</keyword>
<feature type="region of interest" description="Disordered" evidence="8">
    <location>
        <begin position="120"/>
        <end position="144"/>
    </location>
</feature>
<organism evidence="10 11">
    <name type="scientific">Candidatus Yanofskybacteria bacterium RIFCSPLOWO2_01_FULL_49_17</name>
    <dbReference type="NCBI Taxonomy" id="1802700"/>
    <lineage>
        <taxon>Bacteria</taxon>
        <taxon>Candidatus Yanofskyibacteriota</taxon>
    </lineage>
</organism>
<dbReference type="HAMAP" id="MF_00120">
    <property type="entry name" value="GatA"/>
    <property type="match status" value="1"/>
</dbReference>